<dbReference type="OrthoDB" id="432970at2759"/>
<dbReference type="SUPFAM" id="SSF144232">
    <property type="entry name" value="HIT/MYND zinc finger-like"/>
    <property type="match status" value="1"/>
</dbReference>
<dbReference type="EMBL" id="LUCM01005433">
    <property type="protein sequence ID" value="KAA0192833.1"/>
    <property type="molecule type" value="Genomic_DNA"/>
</dbReference>
<dbReference type="GO" id="GO:0008270">
    <property type="term" value="F:zinc ion binding"/>
    <property type="evidence" value="ECO:0007669"/>
    <property type="project" value="UniProtKB-KW"/>
</dbReference>
<evidence type="ECO:0000256" key="2">
    <source>
        <dbReference type="ARBA" id="ARBA00022771"/>
    </source>
</evidence>
<dbReference type="InterPro" id="IPR052298">
    <property type="entry name" value="ZMYND10"/>
</dbReference>
<dbReference type="AlphaFoldDB" id="A0A8E0VK07"/>
<organism evidence="6 7">
    <name type="scientific">Fasciolopsis buskii</name>
    <dbReference type="NCBI Taxonomy" id="27845"/>
    <lineage>
        <taxon>Eukaryota</taxon>
        <taxon>Metazoa</taxon>
        <taxon>Spiralia</taxon>
        <taxon>Lophotrochozoa</taxon>
        <taxon>Platyhelminthes</taxon>
        <taxon>Trematoda</taxon>
        <taxon>Digenea</taxon>
        <taxon>Plagiorchiida</taxon>
        <taxon>Echinostomata</taxon>
        <taxon>Echinostomatoidea</taxon>
        <taxon>Fasciolidae</taxon>
        <taxon>Fasciolopsis</taxon>
    </lineage>
</organism>
<dbReference type="PROSITE" id="PS01360">
    <property type="entry name" value="ZF_MYND_1"/>
    <property type="match status" value="1"/>
</dbReference>
<accession>A0A8E0VK07</accession>
<feature type="domain" description="MYND-type" evidence="5">
    <location>
        <begin position="417"/>
        <end position="453"/>
    </location>
</feature>
<dbReference type="Pfam" id="PF01753">
    <property type="entry name" value="zf-MYND"/>
    <property type="match status" value="1"/>
</dbReference>
<evidence type="ECO:0000313" key="7">
    <source>
        <dbReference type="Proteomes" id="UP000728185"/>
    </source>
</evidence>
<dbReference type="PANTHER" id="PTHR13244:SF7">
    <property type="entry name" value="ZINC FINGER MYND DOMAIN-CONTAINING PROTEIN 10"/>
    <property type="match status" value="1"/>
</dbReference>
<evidence type="ECO:0000259" key="5">
    <source>
        <dbReference type="PROSITE" id="PS50865"/>
    </source>
</evidence>
<proteinExistence type="predicted"/>
<dbReference type="Proteomes" id="UP000728185">
    <property type="component" value="Unassembled WGS sequence"/>
</dbReference>
<dbReference type="InterPro" id="IPR002893">
    <property type="entry name" value="Znf_MYND"/>
</dbReference>
<keyword evidence="1" id="KW-0479">Metal-binding</keyword>
<keyword evidence="3" id="KW-0862">Zinc</keyword>
<protein>
    <submittedName>
        <fullName evidence="6">Zinc finger MYND domain-containing protein 10</fullName>
    </submittedName>
</protein>
<comment type="caution">
    <text evidence="6">The sequence shown here is derived from an EMBL/GenBank/DDBJ whole genome shotgun (WGS) entry which is preliminary data.</text>
</comment>
<evidence type="ECO:0000313" key="6">
    <source>
        <dbReference type="EMBL" id="KAA0192833.1"/>
    </source>
</evidence>
<keyword evidence="7" id="KW-1185">Reference proteome</keyword>
<evidence type="ECO:0000256" key="3">
    <source>
        <dbReference type="ARBA" id="ARBA00022833"/>
    </source>
</evidence>
<dbReference type="Gene3D" id="6.10.140.2220">
    <property type="match status" value="1"/>
</dbReference>
<evidence type="ECO:0000256" key="1">
    <source>
        <dbReference type="ARBA" id="ARBA00022723"/>
    </source>
</evidence>
<dbReference type="GO" id="GO:0005737">
    <property type="term" value="C:cytoplasm"/>
    <property type="evidence" value="ECO:0007669"/>
    <property type="project" value="TreeGrafter"/>
</dbReference>
<dbReference type="PANTHER" id="PTHR13244">
    <property type="entry name" value="ZINC FINGER MYND DOMAIN CONTAINING PROTEIN 10"/>
    <property type="match status" value="1"/>
</dbReference>
<reference evidence="6" key="1">
    <citation type="submission" date="2019-05" db="EMBL/GenBank/DDBJ databases">
        <title>Annotation for the trematode Fasciolopsis buski.</title>
        <authorList>
            <person name="Choi Y.-J."/>
        </authorList>
    </citation>
    <scope>NUCLEOTIDE SEQUENCE</scope>
    <source>
        <strain evidence="6">HT</strain>
        <tissue evidence="6">Whole worm</tissue>
    </source>
</reference>
<evidence type="ECO:0000256" key="4">
    <source>
        <dbReference type="PROSITE-ProRule" id="PRU00134"/>
    </source>
</evidence>
<name>A0A8E0VK07_9TREM</name>
<dbReference type="PROSITE" id="PS50865">
    <property type="entry name" value="ZF_MYND_2"/>
    <property type="match status" value="1"/>
</dbReference>
<sequence length="468" mass="53772">MIQGLNPVEYDEYGMERWYNYHSYISKLNMQAVNSAQTNSDEFVKEYFIANNKISLLVHDLIALELWQNKVFRHLKEQQEEPSSTFPTYTVLYHELIVANLLETLTFHVDAMEALHDSAVDLADWCCRSLCYLVTTFPTEDSKSEYLRIKDEIEGDSNLKDLQRQQLVISFDKSMKAISIVRHLIDHSLSPNSVLPLGVGRRLLETNDVTLLLCQLIEQSPWYALGENKGTGQRCRLFWHESGMWIPVEQMTSSVGKTEGQIWLSLFQILLANQSSLRYDCSATHRRAALLRLRSHLTEEKLDVIPVLADLRRFLEHLSMTPNPTSYNGGSGMAGVCLIELIPEIRDGLGRRYAKKWKQLATEFFNRTESERGKQAARRAATQWTETFSVDHLDKLFSNSDDGALVQTTPYGGPTRCVMCGEPASKRCSKCRSEWYCRRECQVKHWPKHKKSCELMSEAIETEQSVPK</sequence>
<gene>
    <name evidence="6" type="ORF">FBUS_07163</name>
</gene>
<keyword evidence="2 4" id="KW-0863">Zinc-finger</keyword>